<gene>
    <name evidence="2" type="ORF">AX660_02115</name>
</gene>
<name>A0A148KL62_9ALTE</name>
<dbReference type="InterPro" id="IPR011335">
    <property type="entry name" value="Restrct_endonuc-II-like"/>
</dbReference>
<dbReference type="SUPFAM" id="SSF52980">
    <property type="entry name" value="Restriction endonuclease-like"/>
    <property type="match status" value="1"/>
</dbReference>
<dbReference type="InterPro" id="IPR014833">
    <property type="entry name" value="TnsA_N"/>
</dbReference>
<dbReference type="GO" id="GO:0003676">
    <property type="term" value="F:nucleic acid binding"/>
    <property type="evidence" value="ECO:0007669"/>
    <property type="project" value="InterPro"/>
</dbReference>
<proteinExistence type="predicted"/>
<dbReference type="RefSeq" id="WP_068381778.1">
    <property type="nucleotide sequence ID" value="NZ_LSNE01000017.1"/>
</dbReference>
<sequence length="282" mass="33530">MIVKQPVVTQEIVESVKLWQKEVADYGYSPWVKISDVRKFGRRHFHRCDKQGRIVHLLSDGEYRSYQILLWRPNVLAVYEQVPLDLSISLDIARELNIVHHRNYKDNSAYIATTDFLVKHIDVKTGEIIYTAYSFKYWDQFFQIDENGVVIRRKGRIIQKLKIEREYWRRKGIAFKLISEKDTTKDHCWNLDWFTQEWDAELEQSQKLEFSEAFLESWYIDKFASIQKHIDFACDKLVFNSKEGITLFKVCALEQILPLDLSKKLKLYYPVNVIGNSDSLYV</sequence>
<organism evidence="2 3">
    <name type="scientific">Paraglaciecola hydrolytica</name>
    <dbReference type="NCBI Taxonomy" id="1799789"/>
    <lineage>
        <taxon>Bacteria</taxon>
        <taxon>Pseudomonadati</taxon>
        <taxon>Pseudomonadota</taxon>
        <taxon>Gammaproteobacteria</taxon>
        <taxon>Alteromonadales</taxon>
        <taxon>Alteromonadaceae</taxon>
        <taxon>Paraglaciecola</taxon>
    </lineage>
</organism>
<dbReference type="Pfam" id="PF08722">
    <property type="entry name" value="Tn7_TnsA-like_N"/>
    <property type="match status" value="1"/>
</dbReference>
<dbReference type="EMBL" id="LSNE01000017">
    <property type="protein sequence ID" value="KXI27043.1"/>
    <property type="molecule type" value="Genomic_DNA"/>
</dbReference>
<keyword evidence="3" id="KW-1185">Reference proteome</keyword>
<accession>A0A148KL62</accession>
<dbReference type="STRING" id="1799789.AX660_02115"/>
<dbReference type="InterPro" id="IPR011856">
    <property type="entry name" value="tRNA_endonuc-like_dom_sf"/>
</dbReference>
<reference evidence="3" key="1">
    <citation type="submission" date="2016-02" db="EMBL/GenBank/DDBJ databases">
        <authorList>
            <person name="Schultz-Johansen M."/>
            <person name="Glaring M.A."/>
            <person name="Bech P.K."/>
            <person name="Stougaard P."/>
        </authorList>
    </citation>
    <scope>NUCLEOTIDE SEQUENCE [LARGE SCALE GENOMIC DNA]</scope>
    <source>
        <strain evidence="3">S66</strain>
    </source>
</reference>
<evidence type="ECO:0000259" key="1">
    <source>
        <dbReference type="Pfam" id="PF08722"/>
    </source>
</evidence>
<feature type="domain" description="TnsA endonuclease N-terminal" evidence="1">
    <location>
        <begin position="73"/>
        <end position="180"/>
    </location>
</feature>
<dbReference type="CDD" id="cd22362">
    <property type="entry name" value="TnsA_endonuclease-like"/>
    <property type="match status" value="1"/>
</dbReference>
<dbReference type="Proteomes" id="UP000070299">
    <property type="component" value="Unassembled WGS sequence"/>
</dbReference>
<dbReference type="Gene3D" id="3.40.1350.10">
    <property type="match status" value="1"/>
</dbReference>
<dbReference type="AlphaFoldDB" id="A0A148KL62"/>
<evidence type="ECO:0000313" key="3">
    <source>
        <dbReference type="Proteomes" id="UP000070299"/>
    </source>
</evidence>
<protein>
    <recommendedName>
        <fullName evidence="1">TnsA endonuclease N-terminal domain-containing protein</fullName>
    </recommendedName>
</protein>
<comment type="caution">
    <text evidence="2">The sequence shown here is derived from an EMBL/GenBank/DDBJ whole genome shotgun (WGS) entry which is preliminary data.</text>
</comment>
<evidence type="ECO:0000313" key="2">
    <source>
        <dbReference type="EMBL" id="KXI27043.1"/>
    </source>
</evidence>
<dbReference type="OrthoDB" id="5291587at2"/>